<evidence type="ECO:0000256" key="4">
    <source>
        <dbReference type="ARBA" id="ARBA00022722"/>
    </source>
</evidence>
<evidence type="ECO:0008006" key="17">
    <source>
        <dbReference type="Google" id="ProtNLM"/>
    </source>
</evidence>
<dbReference type="Pfam" id="PF00752">
    <property type="entry name" value="XPG_N"/>
    <property type="match status" value="1"/>
</dbReference>
<dbReference type="PROSITE" id="PS00841">
    <property type="entry name" value="XPG_1"/>
    <property type="match status" value="1"/>
</dbReference>
<keyword evidence="7" id="KW-0227">DNA damage</keyword>
<evidence type="ECO:0000256" key="2">
    <source>
        <dbReference type="ARBA" id="ARBA00004123"/>
    </source>
</evidence>
<evidence type="ECO:0000259" key="15">
    <source>
        <dbReference type="SMART" id="SM00485"/>
    </source>
</evidence>
<feature type="region of interest" description="Disordered" evidence="13">
    <location>
        <begin position="603"/>
        <end position="625"/>
    </location>
</feature>
<dbReference type="EMBL" id="JAFIQS010000004">
    <property type="protein sequence ID" value="KAG5170403.1"/>
    <property type="molecule type" value="Genomic_DNA"/>
</dbReference>
<keyword evidence="10" id="KW-0234">DNA repair</keyword>
<comment type="caution">
    <text evidence="16">The sequence shown here is derived from an EMBL/GenBank/DDBJ whole genome shotgun (WGS) entry which is preliminary data.</text>
</comment>
<organism evidence="16">
    <name type="scientific">Psilocybe cubensis</name>
    <name type="common">Psychedelic mushroom</name>
    <name type="synonym">Stropharia cubensis</name>
    <dbReference type="NCBI Taxonomy" id="181762"/>
    <lineage>
        <taxon>Eukaryota</taxon>
        <taxon>Fungi</taxon>
        <taxon>Dikarya</taxon>
        <taxon>Basidiomycota</taxon>
        <taxon>Agaricomycotina</taxon>
        <taxon>Agaricomycetes</taxon>
        <taxon>Agaricomycetidae</taxon>
        <taxon>Agaricales</taxon>
        <taxon>Agaricineae</taxon>
        <taxon>Strophariaceae</taxon>
        <taxon>Psilocybe</taxon>
    </lineage>
</organism>
<dbReference type="CDD" id="cd09904">
    <property type="entry name" value="H3TH_XPG"/>
    <property type="match status" value="1"/>
</dbReference>
<dbReference type="InterPro" id="IPR006086">
    <property type="entry name" value="XPG-I_dom"/>
</dbReference>
<feature type="compositionally biased region" description="Polar residues" evidence="13">
    <location>
        <begin position="1270"/>
        <end position="1286"/>
    </location>
</feature>
<keyword evidence="9" id="KW-0460">Magnesium</keyword>
<evidence type="ECO:0000256" key="11">
    <source>
        <dbReference type="ARBA" id="ARBA00023242"/>
    </source>
</evidence>
<feature type="compositionally biased region" description="Polar residues" evidence="13">
    <location>
        <begin position="1154"/>
        <end position="1164"/>
    </location>
</feature>
<dbReference type="InterPro" id="IPR008918">
    <property type="entry name" value="HhH2"/>
</dbReference>
<accession>A0A8H8CM28</accession>
<dbReference type="GO" id="GO:0046872">
    <property type="term" value="F:metal ion binding"/>
    <property type="evidence" value="ECO:0007669"/>
    <property type="project" value="UniProtKB-KW"/>
</dbReference>
<evidence type="ECO:0000256" key="10">
    <source>
        <dbReference type="ARBA" id="ARBA00023204"/>
    </source>
</evidence>
<feature type="region of interest" description="Disordered" evidence="13">
    <location>
        <begin position="1128"/>
        <end position="1286"/>
    </location>
</feature>
<proteinExistence type="inferred from homology"/>
<evidence type="ECO:0000256" key="6">
    <source>
        <dbReference type="ARBA" id="ARBA00022759"/>
    </source>
</evidence>
<evidence type="ECO:0000256" key="7">
    <source>
        <dbReference type="ARBA" id="ARBA00022763"/>
    </source>
</evidence>
<feature type="region of interest" description="Disordered" evidence="13">
    <location>
        <begin position="149"/>
        <end position="184"/>
    </location>
</feature>
<dbReference type="GO" id="GO:0016788">
    <property type="term" value="F:hydrolase activity, acting on ester bonds"/>
    <property type="evidence" value="ECO:0007669"/>
    <property type="project" value="InterPro"/>
</dbReference>
<comment type="subcellular location">
    <subcellularLocation>
        <location evidence="2">Nucleus</location>
    </subcellularLocation>
</comment>
<dbReference type="InterPro" id="IPR019974">
    <property type="entry name" value="XPG_CS"/>
</dbReference>
<reference evidence="16" key="1">
    <citation type="submission" date="2021-02" db="EMBL/GenBank/DDBJ databases">
        <title>Psilocybe cubensis genome.</title>
        <authorList>
            <person name="Mckernan K.J."/>
            <person name="Crawford S."/>
            <person name="Trippe A."/>
            <person name="Kane L.T."/>
            <person name="Mclaughlin S."/>
        </authorList>
    </citation>
    <scope>NUCLEOTIDE SEQUENCE [LARGE SCALE GENOMIC DNA]</scope>
    <source>
        <strain evidence="16">MGC-MH-2018</strain>
    </source>
</reference>
<evidence type="ECO:0000256" key="3">
    <source>
        <dbReference type="ARBA" id="ARBA00005283"/>
    </source>
</evidence>
<evidence type="ECO:0000256" key="8">
    <source>
        <dbReference type="ARBA" id="ARBA00022801"/>
    </source>
</evidence>
<dbReference type="GO" id="GO:0006289">
    <property type="term" value="P:nucleotide-excision repair"/>
    <property type="evidence" value="ECO:0007669"/>
    <property type="project" value="InterPro"/>
</dbReference>
<dbReference type="GO" id="GO:0004520">
    <property type="term" value="F:DNA endonuclease activity"/>
    <property type="evidence" value="ECO:0007669"/>
    <property type="project" value="TreeGrafter"/>
</dbReference>
<feature type="region of interest" description="Disordered" evidence="13">
    <location>
        <begin position="501"/>
        <end position="546"/>
    </location>
</feature>
<dbReference type="PRINTS" id="PR00066">
    <property type="entry name" value="XRODRMPGMNTG"/>
</dbReference>
<gene>
    <name evidence="16" type="ORF">JR316_004792</name>
</gene>
<feature type="domain" description="XPG N-terminal" evidence="15">
    <location>
        <begin position="1"/>
        <end position="98"/>
    </location>
</feature>
<feature type="compositionally biased region" description="Polar residues" evidence="13">
    <location>
        <begin position="455"/>
        <end position="471"/>
    </location>
</feature>
<keyword evidence="6" id="KW-0255">Endonuclease</keyword>
<feature type="region of interest" description="Disordered" evidence="13">
    <location>
        <begin position="720"/>
        <end position="794"/>
    </location>
</feature>
<evidence type="ECO:0000256" key="5">
    <source>
        <dbReference type="ARBA" id="ARBA00022723"/>
    </source>
</evidence>
<dbReference type="GO" id="GO:0003697">
    <property type="term" value="F:single-stranded DNA binding"/>
    <property type="evidence" value="ECO:0007669"/>
    <property type="project" value="InterPro"/>
</dbReference>
<feature type="compositionally biased region" description="Acidic residues" evidence="13">
    <location>
        <begin position="345"/>
        <end position="363"/>
    </location>
</feature>
<dbReference type="SUPFAM" id="SSF88723">
    <property type="entry name" value="PIN domain-like"/>
    <property type="match status" value="1"/>
</dbReference>
<dbReference type="InterPro" id="IPR006084">
    <property type="entry name" value="XPG/Rad2"/>
</dbReference>
<evidence type="ECO:0000256" key="9">
    <source>
        <dbReference type="ARBA" id="ARBA00022842"/>
    </source>
</evidence>
<dbReference type="PRINTS" id="PR00853">
    <property type="entry name" value="XPGRADSUPER"/>
</dbReference>
<dbReference type="PANTHER" id="PTHR16171">
    <property type="entry name" value="DNA REPAIR PROTEIN COMPLEMENTING XP-G CELLS-RELATED"/>
    <property type="match status" value="1"/>
</dbReference>
<dbReference type="Pfam" id="PF00867">
    <property type="entry name" value="XPG_I"/>
    <property type="match status" value="1"/>
</dbReference>
<dbReference type="SMART" id="SM00485">
    <property type="entry name" value="XPGN"/>
    <property type="match status" value="1"/>
</dbReference>
<feature type="region of interest" description="Disordered" evidence="13">
    <location>
        <begin position="455"/>
        <end position="483"/>
    </location>
</feature>
<dbReference type="Gene3D" id="1.10.150.20">
    <property type="entry name" value="5' to 3' exonuclease, C-terminal subdomain"/>
    <property type="match status" value="1"/>
</dbReference>
<dbReference type="SMART" id="SM00279">
    <property type="entry name" value="HhH2"/>
    <property type="match status" value="1"/>
</dbReference>
<dbReference type="SUPFAM" id="SSF47807">
    <property type="entry name" value="5' to 3' exonuclease, C-terminal subdomain"/>
    <property type="match status" value="1"/>
</dbReference>
<feature type="compositionally biased region" description="Polar residues" evidence="13">
    <location>
        <begin position="604"/>
        <end position="620"/>
    </location>
</feature>
<feature type="compositionally biased region" description="Polar residues" evidence="13">
    <location>
        <begin position="569"/>
        <end position="582"/>
    </location>
</feature>
<feature type="region of interest" description="Disordered" evidence="13">
    <location>
        <begin position="340"/>
        <end position="372"/>
    </location>
</feature>
<dbReference type="PROSITE" id="PS00842">
    <property type="entry name" value="XPG_2"/>
    <property type="match status" value="1"/>
</dbReference>
<evidence type="ECO:0000256" key="13">
    <source>
        <dbReference type="SAM" id="MobiDB-lite"/>
    </source>
</evidence>
<dbReference type="InterPro" id="IPR003903">
    <property type="entry name" value="UIM_dom"/>
</dbReference>
<evidence type="ECO:0000313" key="16">
    <source>
        <dbReference type="EMBL" id="KAG5170403.1"/>
    </source>
</evidence>
<dbReference type="FunFam" id="1.10.150.20:FF:000057">
    <property type="entry name" value="RAD2p Single-stranded DNA endonuclease"/>
    <property type="match status" value="1"/>
</dbReference>
<dbReference type="InterPro" id="IPR001044">
    <property type="entry name" value="XPG/Rad2_eukaryotes"/>
</dbReference>
<comment type="similarity">
    <text evidence="3">Belongs to the XPG/RAD2 endonuclease family. XPG subfamily.</text>
</comment>
<sequence length="1286" mass="143314">MGVKSLWTLLTPVGRPVMLETVEGKVMAIDSSIWLYQFQATMRDKEGRALVNAHVLGFLRRIAKLLFFGIKPVFVFDGGAPALKRSTLNERKKKKSGAATTHVKLAEKLLAAQMRREALNQAQSNQGKRSKGKNRDILLDENTVFLEDIDGTAPKTPVRRKPPTPSSSSTKKNKFHDHDPYKLPEVDLEEAITKATRSAAPDPRLATEDELRTFIEEMRPEDFDINSPEFRELPTEIQYEIIGDLRLKSRQTSYARLQKMLKTARTPLDFSKQQIRNLQQRNALTQQLLMTTDTIGKANIVIPIRIASERNREYVLMKNEGVDGGWILGIKDIGTREKPIVLDHEEAEPEEEEDSDADMEEVEMPPPTHDDTKLREYQRENALSGITRRIRDNRSKFQPISRNKRSAALKSVYGDDALSPSLLEESDEDDMLAYAIQESLDQSKSKCKSTTISIHETNSTAETSTRQQNISLEGEDDEDDFYVDSTPRTRLETALSFANSGSSRVLTTPPKNDNKRPMFGRPELLTSSNNRISKDGLSPSIDDDNNYIMEDMSPLKANKDTHDYKAHTESPTNSAVGQSPQASIEMVRTENIENSGFGQPFLLSGNTSVSRPRNPPSTIIDSVPLPNEDALTTTATFGTPSLLLASSDTASPKAKPVSYDKETATDLKDFPMEEGMAAHLLSTTPPSSLPIREFDAETAILASDSDEDMEEIPVDNVAPVIPFTPMNTNSTPPSQPHYTPSSPNEEQSQMSKKDTERLVDSSETEEERLFAWSRTPSPIRENNSPRRPPSSPVHWDAAEEIDINAEQGEFARFMSQVKGKNMDDVRKEIDAEITALDQQRKNAMRDSEDITQQMVTQIMTMLRLFGIPYITAPMEAEAQCAELVSLGLVDGVITDDSDVFLFGAQRVYKNMFNQSKTVECFLLTDLSRELGLDRDTLIRLAYLLGSDYTEGLPGVGPVVAMELLKEFPGISGLHKFKDWWAKVQSGKDREEDNQSKFRKQFKKKFKNLYLPADWPNSVVRDAYYHPTVDSSEEPFKWGMPDLDGLRTFFHQELGWSQAKVDELILPILQKMNKRNQACFLIRNICNAALNKQGNLNEFLDIAAGSGTHAPRQSRAYQSKRLQQVISDFRKRQKSGSAQPSSRSNTPLPEEKSDASGSGDNTSPPSKKRRTTVSSKGKGKSKSTSARQTKAVSSSRRQTGGSRRGGARGSKRKDADSSGSSSPGYVDEAEDAPAPVDDNDAALREVALNLRPRIRPRPNPEVGHVVEPRLGSTNVNDDLSMSSSAAG</sequence>
<dbReference type="PROSITE" id="PS50330">
    <property type="entry name" value="UIM"/>
    <property type="match status" value="1"/>
</dbReference>
<keyword evidence="5" id="KW-0479">Metal-binding</keyword>
<keyword evidence="8" id="KW-0378">Hydrolase</keyword>
<feature type="compositionally biased region" description="Basic residues" evidence="13">
    <location>
        <begin position="1165"/>
        <end position="1180"/>
    </location>
</feature>
<dbReference type="PANTHER" id="PTHR16171:SF7">
    <property type="entry name" value="DNA REPAIR PROTEIN RAD2"/>
    <property type="match status" value="1"/>
</dbReference>
<feature type="compositionally biased region" description="Polar residues" evidence="13">
    <location>
        <begin position="1134"/>
        <end position="1146"/>
    </location>
</feature>
<evidence type="ECO:0000256" key="1">
    <source>
        <dbReference type="ARBA" id="ARBA00001946"/>
    </source>
</evidence>
<dbReference type="Gene3D" id="3.40.50.1010">
    <property type="entry name" value="5'-nuclease"/>
    <property type="match status" value="2"/>
</dbReference>
<dbReference type="InterPro" id="IPR006085">
    <property type="entry name" value="XPG_DNA_repair_N"/>
</dbReference>
<feature type="domain" description="XPG-I" evidence="14">
    <location>
        <begin position="863"/>
        <end position="932"/>
    </location>
</feature>
<dbReference type="SMART" id="SM00484">
    <property type="entry name" value="XPGI"/>
    <property type="match status" value="1"/>
</dbReference>
<dbReference type="GO" id="GO:0005634">
    <property type="term" value="C:nucleus"/>
    <property type="evidence" value="ECO:0007669"/>
    <property type="project" value="UniProtKB-SubCell"/>
</dbReference>
<dbReference type="InterPro" id="IPR029060">
    <property type="entry name" value="PIN-like_dom_sf"/>
</dbReference>
<feature type="compositionally biased region" description="Basic and acidic residues" evidence="13">
    <location>
        <begin position="751"/>
        <end position="760"/>
    </location>
</feature>
<keyword evidence="4" id="KW-0540">Nuclease</keyword>
<feature type="region of interest" description="Disordered" evidence="13">
    <location>
        <begin position="563"/>
        <end position="582"/>
    </location>
</feature>
<evidence type="ECO:0000259" key="14">
    <source>
        <dbReference type="SMART" id="SM00484"/>
    </source>
</evidence>
<keyword evidence="11" id="KW-0539">Nucleus</keyword>
<feature type="compositionally biased region" description="Polar residues" evidence="13">
    <location>
        <begin position="725"/>
        <end position="750"/>
    </location>
</feature>
<keyword evidence="12" id="KW-0175">Coiled coil</keyword>
<comment type="cofactor">
    <cofactor evidence="1">
        <name>Mg(2+)</name>
        <dbReference type="ChEBI" id="CHEBI:18420"/>
    </cofactor>
</comment>
<protein>
    <recommendedName>
        <fullName evidence="17">PIN domain-like protein</fullName>
    </recommendedName>
</protein>
<name>A0A8H8CM28_PSICU</name>
<feature type="coiled-coil region" evidence="12">
    <location>
        <begin position="822"/>
        <end position="853"/>
    </location>
</feature>
<evidence type="ECO:0000256" key="12">
    <source>
        <dbReference type="SAM" id="Coils"/>
    </source>
</evidence>
<feature type="compositionally biased region" description="Acidic residues" evidence="13">
    <location>
        <begin position="473"/>
        <end position="482"/>
    </location>
</feature>
<feature type="compositionally biased region" description="Polar residues" evidence="13">
    <location>
        <begin position="501"/>
        <end position="511"/>
    </location>
</feature>
<dbReference type="CDD" id="cd09868">
    <property type="entry name" value="PIN_XPG_RAD2"/>
    <property type="match status" value="2"/>
</dbReference>
<dbReference type="InterPro" id="IPR036279">
    <property type="entry name" value="5-3_exonuclease_C_sf"/>
</dbReference>